<evidence type="ECO:0000256" key="3">
    <source>
        <dbReference type="ARBA" id="ARBA00020586"/>
    </source>
</evidence>
<evidence type="ECO:0000313" key="7">
    <source>
        <dbReference type="Proteomes" id="UP001601444"/>
    </source>
</evidence>
<dbReference type="InterPro" id="IPR019432">
    <property type="entry name" value="Acyltransferase_MbtK/IucB-like"/>
</dbReference>
<dbReference type="RefSeq" id="WP_043647601.1">
    <property type="nucleotide sequence ID" value="NZ_JBIAMX010000003.1"/>
</dbReference>
<evidence type="ECO:0000256" key="2">
    <source>
        <dbReference type="ARBA" id="ARBA00005102"/>
    </source>
</evidence>
<protein>
    <recommendedName>
        <fullName evidence="3">Lysine N-acyltransferase MbtK</fullName>
    </recommendedName>
    <alternativeName>
        <fullName evidence="4">Mycobactin synthase protein K</fullName>
    </alternativeName>
</protein>
<proteinExistence type="predicted"/>
<comment type="pathway">
    <text evidence="2">Siderophore biosynthesis; mycobactin biosynthesis.</text>
</comment>
<comment type="function">
    <text evidence="1">Acyltransferase required for the direct transfer of medium- to long-chain fatty acyl moieties from a carrier protein (MbtL) on to the epsilon-amino group of lysine residue in the mycobactin core.</text>
</comment>
<dbReference type="Pfam" id="PF13523">
    <property type="entry name" value="Acetyltransf_8"/>
    <property type="match status" value="1"/>
</dbReference>
<dbReference type="InterPro" id="IPR016181">
    <property type="entry name" value="Acyl_CoA_acyltransferase"/>
</dbReference>
<keyword evidence="6" id="KW-0808">Transferase</keyword>
<reference evidence="6 7" key="1">
    <citation type="submission" date="2024-10" db="EMBL/GenBank/DDBJ databases">
        <title>The Natural Products Discovery Center: Release of the First 8490 Sequenced Strains for Exploring Actinobacteria Biosynthetic Diversity.</title>
        <authorList>
            <person name="Kalkreuter E."/>
            <person name="Kautsar S.A."/>
            <person name="Yang D."/>
            <person name="Bader C.D."/>
            <person name="Teijaro C.N."/>
            <person name="Fluegel L."/>
            <person name="Davis C.M."/>
            <person name="Simpson J.R."/>
            <person name="Lauterbach L."/>
            <person name="Steele A.D."/>
            <person name="Gui C."/>
            <person name="Meng S."/>
            <person name="Li G."/>
            <person name="Viehrig K."/>
            <person name="Ye F."/>
            <person name="Su P."/>
            <person name="Kiefer A.F."/>
            <person name="Nichols A."/>
            <person name="Cepeda A.J."/>
            <person name="Yan W."/>
            <person name="Fan B."/>
            <person name="Jiang Y."/>
            <person name="Adhikari A."/>
            <person name="Zheng C.-J."/>
            <person name="Schuster L."/>
            <person name="Cowan T.M."/>
            <person name="Smanski M.J."/>
            <person name="Chevrette M.G."/>
            <person name="De Carvalho L.P.S."/>
            <person name="Shen B."/>
        </authorList>
    </citation>
    <scope>NUCLEOTIDE SEQUENCE [LARGE SCALE GENOMIC DNA]</scope>
    <source>
        <strain evidence="6 7">NPDC004045</strain>
    </source>
</reference>
<dbReference type="PANTHER" id="PTHR31438">
    <property type="entry name" value="LYSINE N-ACYLTRANSFERASE C17G9.06C-RELATED"/>
    <property type="match status" value="1"/>
</dbReference>
<dbReference type="Gene3D" id="3.40.630.30">
    <property type="match status" value="1"/>
</dbReference>
<evidence type="ECO:0000256" key="4">
    <source>
        <dbReference type="ARBA" id="ARBA00031122"/>
    </source>
</evidence>
<keyword evidence="6" id="KW-0012">Acyltransferase</keyword>
<evidence type="ECO:0000313" key="6">
    <source>
        <dbReference type="EMBL" id="MFF0542514.1"/>
    </source>
</evidence>
<evidence type="ECO:0000259" key="5">
    <source>
        <dbReference type="SMART" id="SM01006"/>
    </source>
</evidence>
<dbReference type="PANTHER" id="PTHR31438:SF1">
    <property type="entry name" value="LYSINE N-ACYLTRANSFERASE C17G9.06C-RELATED"/>
    <property type="match status" value="1"/>
</dbReference>
<dbReference type="EMBL" id="JBIAMX010000003">
    <property type="protein sequence ID" value="MFF0542514.1"/>
    <property type="molecule type" value="Genomic_DNA"/>
</dbReference>
<dbReference type="SUPFAM" id="SSF55729">
    <property type="entry name" value="Acyl-CoA N-acyltransferases (Nat)"/>
    <property type="match status" value="1"/>
</dbReference>
<gene>
    <name evidence="6" type="ORF">ACFYTF_06730</name>
</gene>
<organism evidence="6 7">
    <name type="scientific">Nocardia thailandica</name>
    <dbReference type="NCBI Taxonomy" id="257275"/>
    <lineage>
        <taxon>Bacteria</taxon>
        <taxon>Bacillati</taxon>
        <taxon>Actinomycetota</taxon>
        <taxon>Actinomycetes</taxon>
        <taxon>Mycobacteriales</taxon>
        <taxon>Nocardiaceae</taxon>
        <taxon>Nocardia</taxon>
    </lineage>
</organism>
<comment type="caution">
    <text evidence="6">The sequence shown here is derived from an EMBL/GenBank/DDBJ whole genome shotgun (WGS) entry which is preliminary data.</text>
</comment>
<feature type="domain" description="Acyltransferase MbtK/IucB-like conserved" evidence="5">
    <location>
        <begin position="38"/>
        <end position="86"/>
    </location>
</feature>
<dbReference type="GO" id="GO:0016746">
    <property type="term" value="F:acyltransferase activity"/>
    <property type="evidence" value="ECO:0007669"/>
    <property type="project" value="UniProtKB-KW"/>
</dbReference>
<keyword evidence="7" id="KW-1185">Reference proteome</keyword>
<sequence length="219" mass="24419">MDITGAPQVLTRERAVPDAVRLDHGPVLPAFPSPYSIRVADPNGTDPAMLAEWMARPHLVEAWDQDWPEEKRRENLAAQLAGTFSLPCIISYDFAAVDRSDLGVREVGYTEFYRPARDVIGGLYHAHPRDMGFHIATADTSLLGKGVMSTWIKHMVAGIAAADPECPRIMGDPDSHNKPIRRAFEKLGWILLGEFDVRADRRIALYMHPLADKGLPELR</sequence>
<dbReference type="SMART" id="SM01006">
    <property type="entry name" value="AlcB"/>
    <property type="match status" value="1"/>
</dbReference>
<name>A0ABW6PJE8_9NOCA</name>
<evidence type="ECO:0000256" key="1">
    <source>
        <dbReference type="ARBA" id="ARBA00003818"/>
    </source>
</evidence>
<dbReference type="Proteomes" id="UP001601444">
    <property type="component" value="Unassembled WGS sequence"/>
</dbReference>
<accession>A0ABW6PJE8</accession>